<organism evidence="1 2">
    <name type="scientific">Sphingomonas glacialis</name>
    <dbReference type="NCBI Taxonomy" id="658225"/>
    <lineage>
        <taxon>Bacteria</taxon>
        <taxon>Pseudomonadati</taxon>
        <taxon>Pseudomonadota</taxon>
        <taxon>Alphaproteobacteria</taxon>
        <taxon>Sphingomonadales</taxon>
        <taxon>Sphingomonadaceae</taxon>
        <taxon>Sphingomonas</taxon>
    </lineage>
</organism>
<reference evidence="2" key="1">
    <citation type="journal article" date="2019" name="Int. J. Syst. Evol. Microbiol.">
        <title>The Global Catalogue of Microorganisms (GCM) 10K type strain sequencing project: providing services to taxonomists for standard genome sequencing and annotation.</title>
        <authorList>
            <consortium name="The Broad Institute Genomics Platform"/>
            <consortium name="The Broad Institute Genome Sequencing Center for Infectious Disease"/>
            <person name="Wu L."/>
            <person name="Ma J."/>
        </authorList>
    </citation>
    <scope>NUCLEOTIDE SEQUENCE [LARGE SCALE GENOMIC DNA]</scope>
    <source>
        <strain evidence="2">CGMCC 1.8957</strain>
    </source>
</reference>
<dbReference type="Proteomes" id="UP000652430">
    <property type="component" value="Unassembled WGS sequence"/>
</dbReference>
<dbReference type="EMBL" id="BNAQ01000002">
    <property type="protein sequence ID" value="GHH16428.1"/>
    <property type="molecule type" value="Genomic_DNA"/>
</dbReference>
<evidence type="ECO:0000313" key="1">
    <source>
        <dbReference type="EMBL" id="GHH16428.1"/>
    </source>
</evidence>
<proteinExistence type="predicted"/>
<sequence length="353" mass="37263">MTPATLSGGPQGQPGSIAEAVRDASWLAHRYDPGHDAVHFVPVPRAEHRRATFLTDEYLPAGLAPLVVRRADAIAAAPTAAPIHFLFHSAFCCSTLLARALDHPGWAMGLKEPVILNDIIGWRRRGGKGPDMAEVLDDVLTLLARPFEPGEAVFVKPSTAVTALAPALLTLRGDACAVLLYAPLRTYLGSIARKGLDGRLWVRTLLTGMLDDGLVNLGFGPRDYLGLTDLQVAAVGWLAHQQLFARLVAQFGPARVRTLDSATLMADPSAALASLAALTQRAIDPVTLAAMAHGPAFTTHSKSGAAFDSRDRAAELARGDTLHADEIEKVAIWAEAVAAANAIALIAPAGLLD</sequence>
<accession>A0ABQ3LNL6</accession>
<comment type="caution">
    <text evidence="1">The sequence shown here is derived from an EMBL/GenBank/DDBJ whole genome shotgun (WGS) entry which is preliminary data.</text>
</comment>
<gene>
    <name evidence="1" type="ORF">GCM10008023_20440</name>
</gene>
<keyword evidence="2" id="KW-1185">Reference proteome</keyword>
<protein>
    <submittedName>
        <fullName evidence="1">Uncharacterized protein</fullName>
    </submittedName>
</protein>
<evidence type="ECO:0000313" key="2">
    <source>
        <dbReference type="Proteomes" id="UP000652430"/>
    </source>
</evidence>
<name>A0ABQ3LNL6_9SPHN</name>
<dbReference type="RefSeq" id="WP_189676142.1">
    <property type="nucleotide sequence ID" value="NZ_BNAQ01000002.1"/>
</dbReference>